<keyword evidence="3 7" id="KW-0217">Developmental protein</keyword>
<comment type="function">
    <text evidence="7">Controls stomatal patterning.</text>
</comment>
<dbReference type="GO" id="GO:0010052">
    <property type="term" value="P:guard cell differentiation"/>
    <property type="evidence" value="ECO:0000318"/>
    <property type="project" value="GO_Central"/>
</dbReference>
<dbReference type="GO" id="GO:0005576">
    <property type="term" value="C:extracellular region"/>
    <property type="evidence" value="ECO:0007669"/>
    <property type="project" value="UniProtKB-SubCell"/>
</dbReference>
<evidence type="ECO:0000313" key="10">
    <source>
        <dbReference type="Proteomes" id="UP000235145"/>
    </source>
</evidence>
<evidence type="ECO:0000256" key="6">
    <source>
        <dbReference type="ARBA" id="ARBA00023157"/>
    </source>
</evidence>
<keyword evidence="4 7" id="KW-0964">Secreted</keyword>
<feature type="chain" id="PRO_5040537291" description="Epidermal patterning factor-like protein" evidence="7">
    <location>
        <begin position="21"/>
        <end position="143"/>
    </location>
</feature>
<feature type="region of interest" description="Disordered" evidence="8">
    <location>
        <begin position="53"/>
        <end position="97"/>
    </location>
</feature>
<feature type="signal peptide" evidence="7">
    <location>
        <begin position="1"/>
        <end position="20"/>
    </location>
</feature>
<accession>A0A9R1WSI5</accession>
<dbReference type="Gramene" id="rna-gnl|WGS:NBSK|LSAT_1X35720_mrna">
    <property type="protein sequence ID" value="cds-PLY75981.1"/>
    <property type="gene ID" value="gene-LSAT_1X35720"/>
</dbReference>
<keyword evidence="6" id="KW-1015">Disulfide bond</keyword>
<dbReference type="Pfam" id="PF17181">
    <property type="entry name" value="EPF"/>
    <property type="match status" value="1"/>
</dbReference>
<dbReference type="PANTHER" id="PTHR33109:SF3">
    <property type="entry name" value="EPIDERMAL PATTERNING FACTOR-LIKE PROTEIN"/>
    <property type="match status" value="1"/>
</dbReference>
<evidence type="ECO:0000313" key="9">
    <source>
        <dbReference type="EMBL" id="KAJ0227288.1"/>
    </source>
</evidence>
<dbReference type="PANTHER" id="PTHR33109">
    <property type="entry name" value="EPIDERMAL PATTERNING FACTOR-LIKE PROTEIN 4"/>
    <property type="match status" value="1"/>
</dbReference>
<protein>
    <recommendedName>
        <fullName evidence="7">Epidermal patterning factor-like protein</fullName>
    </recommendedName>
</protein>
<evidence type="ECO:0000256" key="7">
    <source>
        <dbReference type="RuleBase" id="RU367102"/>
    </source>
</evidence>
<organism evidence="9 10">
    <name type="scientific">Lactuca sativa</name>
    <name type="common">Garden lettuce</name>
    <dbReference type="NCBI Taxonomy" id="4236"/>
    <lineage>
        <taxon>Eukaryota</taxon>
        <taxon>Viridiplantae</taxon>
        <taxon>Streptophyta</taxon>
        <taxon>Embryophyta</taxon>
        <taxon>Tracheophyta</taxon>
        <taxon>Spermatophyta</taxon>
        <taxon>Magnoliopsida</taxon>
        <taxon>eudicotyledons</taxon>
        <taxon>Gunneridae</taxon>
        <taxon>Pentapetalae</taxon>
        <taxon>asterids</taxon>
        <taxon>campanulids</taxon>
        <taxon>Asterales</taxon>
        <taxon>Asteraceae</taxon>
        <taxon>Cichorioideae</taxon>
        <taxon>Cichorieae</taxon>
        <taxon>Lactucinae</taxon>
        <taxon>Lactuca</taxon>
    </lineage>
</organism>
<evidence type="ECO:0000256" key="2">
    <source>
        <dbReference type="ARBA" id="ARBA00008127"/>
    </source>
</evidence>
<name>A0A9R1WSI5_LACSA</name>
<evidence type="ECO:0000256" key="8">
    <source>
        <dbReference type="SAM" id="MobiDB-lite"/>
    </source>
</evidence>
<gene>
    <name evidence="9" type="ORF">LSAT_V11C100015470</name>
</gene>
<comment type="subcellular location">
    <subcellularLocation>
        <location evidence="1 7">Secreted</location>
    </subcellularLocation>
</comment>
<comment type="caution">
    <text evidence="9">The sequence shown here is derived from an EMBL/GenBank/DDBJ whole genome shotgun (WGS) entry which is preliminary data.</text>
</comment>
<dbReference type="EMBL" id="NBSK02000001">
    <property type="protein sequence ID" value="KAJ0227288.1"/>
    <property type="molecule type" value="Genomic_DNA"/>
</dbReference>
<keyword evidence="10" id="KW-1185">Reference proteome</keyword>
<feature type="compositionally biased region" description="Basic and acidic residues" evidence="8">
    <location>
        <begin position="70"/>
        <end position="84"/>
    </location>
</feature>
<comment type="similarity">
    <text evidence="2 7">Belongs to the plant cysteine rich small secretory peptide family. Epidermal patterning factor subfamily.</text>
</comment>
<evidence type="ECO:0000256" key="5">
    <source>
        <dbReference type="ARBA" id="ARBA00022729"/>
    </source>
</evidence>
<dbReference type="InterPro" id="IPR039455">
    <property type="entry name" value="EPFL"/>
</dbReference>
<dbReference type="Proteomes" id="UP000235145">
    <property type="component" value="Unassembled WGS sequence"/>
</dbReference>
<keyword evidence="5 7" id="KW-0732">Signal</keyword>
<evidence type="ECO:0000256" key="3">
    <source>
        <dbReference type="ARBA" id="ARBA00022473"/>
    </source>
</evidence>
<evidence type="ECO:0000256" key="1">
    <source>
        <dbReference type="ARBA" id="ARBA00004613"/>
    </source>
</evidence>
<sequence length="143" mass="15937">MKGRFCRFVMIMLYIMRAISRPLEPNHVSPPPTLLPSQQVSLSASTATQTMSFQFNKGSKTTADQGSLSKNEDTMKNEEDDRYGGRGIENRIGSRPPSCEHKCYGCSPCEATQVPTTSHVGIQYTNYEPEGWKCKCGPTFYSP</sequence>
<dbReference type="OrthoDB" id="1843021at2759"/>
<feature type="compositionally biased region" description="Polar residues" evidence="8">
    <location>
        <begin position="53"/>
        <end position="69"/>
    </location>
</feature>
<evidence type="ECO:0000256" key="4">
    <source>
        <dbReference type="ARBA" id="ARBA00022525"/>
    </source>
</evidence>
<reference evidence="9 10" key="1">
    <citation type="journal article" date="2017" name="Nat. Commun.">
        <title>Genome assembly with in vitro proximity ligation data and whole-genome triplication in lettuce.</title>
        <authorList>
            <person name="Reyes-Chin-Wo S."/>
            <person name="Wang Z."/>
            <person name="Yang X."/>
            <person name="Kozik A."/>
            <person name="Arikit S."/>
            <person name="Song C."/>
            <person name="Xia L."/>
            <person name="Froenicke L."/>
            <person name="Lavelle D.O."/>
            <person name="Truco M.J."/>
            <person name="Xia R."/>
            <person name="Zhu S."/>
            <person name="Xu C."/>
            <person name="Xu H."/>
            <person name="Xu X."/>
            <person name="Cox K."/>
            <person name="Korf I."/>
            <person name="Meyers B.C."/>
            <person name="Michelmore R.W."/>
        </authorList>
    </citation>
    <scope>NUCLEOTIDE SEQUENCE [LARGE SCALE GENOMIC DNA]</scope>
    <source>
        <strain evidence="10">cv. Salinas</strain>
        <tissue evidence="9">Seedlings</tissue>
    </source>
</reference>
<proteinExistence type="inferred from homology"/>
<dbReference type="AlphaFoldDB" id="A0A9R1WSI5"/>